<proteinExistence type="predicted"/>
<dbReference type="AlphaFoldDB" id="A0A0F9CF95"/>
<protein>
    <recommendedName>
        <fullName evidence="1">Type III restriction enzyme C-terminal endonuclease domain-containing protein</fullName>
    </recommendedName>
</protein>
<dbReference type="GO" id="GO:0015668">
    <property type="term" value="F:type III site-specific deoxyribonuclease activity"/>
    <property type="evidence" value="ECO:0007669"/>
    <property type="project" value="InterPro"/>
</dbReference>
<dbReference type="EMBL" id="LAZR01044564">
    <property type="protein sequence ID" value="KKL04341.1"/>
    <property type="molecule type" value="Genomic_DNA"/>
</dbReference>
<organism evidence="2">
    <name type="scientific">marine sediment metagenome</name>
    <dbReference type="NCBI Taxonomy" id="412755"/>
    <lineage>
        <taxon>unclassified sequences</taxon>
        <taxon>metagenomes</taxon>
        <taxon>ecological metagenomes</taxon>
    </lineage>
</organism>
<accession>A0A0F9CF95</accession>
<dbReference type="InterPro" id="IPR045572">
    <property type="entry name" value="RE_endonuc_C"/>
</dbReference>
<comment type="caution">
    <text evidence="2">The sequence shown here is derived from an EMBL/GenBank/DDBJ whole genome shotgun (WGS) entry which is preliminary data.</text>
</comment>
<feature type="non-terminal residue" evidence="2">
    <location>
        <position position="460"/>
    </location>
</feature>
<dbReference type="Pfam" id="PF19778">
    <property type="entry name" value="RE_endonuc"/>
    <property type="match status" value="1"/>
</dbReference>
<sequence>GDSLLILDSLEVRGAGWLGGATNYAKIDSSGNFKHFGTSKFLNLTWDIETFTTDDTLDAENVTVLLDGSSNSVTASLPTAVGIVGRVYYIKSIDATNTTDINPNVSKIIDGEVVAVGKTQSEKIWNELKDNGYIDEEGNITSKFNPKDRDFELVISAEHDEIKPAIIDTIKSYQFEGHIVDKRSRKSVRLKKKVLLDDNFKTLWEKISQKTTYSVEYDTQKLIESVTEVIKQMETIEAIKIQTTKVEVDVTKAGVVTQEILHRTTKTEIKHKLPDILAYLQKETELTRSTLAEILISSGRLGDFIKNPQLFIDNVTKCINRELHRIMIEGIKYEKIDGEMYEMRLFQEEVLAYLHNLIEVQHSVYDHVEYDSEVERKFAKDLDSMEEVKLFVKLPAWFKVETPIGSYNPDWAIVKHGDETLYLVRETKSTRDKDKLRKAESDKITCGEKHFEELKVDFKV</sequence>
<evidence type="ECO:0000259" key="1">
    <source>
        <dbReference type="Pfam" id="PF19778"/>
    </source>
</evidence>
<evidence type="ECO:0000313" key="2">
    <source>
        <dbReference type="EMBL" id="KKL04341.1"/>
    </source>
</evidence>
<gene>
    <name evidence="2" type="ORF">LCGC14_2617030</name>
</gene>
<feature type="domain" description="Type III restriction enzyme C-terminal endonuclease" evidence="1">
    <location>
        <begin position="362"/>
        <end position="459"/>
    </location>
</feature>
<feature type="non-terminal residue" evidence="2">
    <location>
        <position position="1"/>
    </location>
</feature>
<reference evidence="2" key="1">
    <citation type="journal article" date="2015" name="Nature">
        <title>Complex archaea that bridge the gap between prokaryotes and eukaryotes.</title>
        <authorList>
            <person name="Spang A."/>
            <person name="Saw J.H."/>
            <person name="Jorgensen S.L."/>
            <person name="Zaremba-Niedzwiedzka K."/>
            <person name="Martijn J."/>
            <person name="Lind A.E."/>
            <person name="van Eijk R."/>
            <person name="Schleper C."/>
            <person name="Guy L."/>
            <person name="Ettema T.J."/>
        </authorList>
    </citation>
    <scope>NUCLEOTIDE SEQUENCE</scope>
</reference>
<name>A0A0F9CF95_9ZZZZ</name>